<accession>A0A7J8LHM4</accession>
<evidence type="ECO:0000256" key="1">
    <source>
        <dbReference type="SAM" id="MobiDB-lite"/>
    </source>
</evidence>
<feature type="non-terminal residue" evidence="2">
    <location>
        <position position="214"/>
    </location>
</feature>
<sequence length="214" mass="25036">MERGFAMLSLDDEEEEEEVVQVQKGPDLVSKKEELCLTFNSNLILVHHLGKGEDLLKVPLIFVKFWVQIHDVPLGYFSDTLTRQMGDFIRKFLEYDGTNLGRRVRNHLHMRIQMDVRCPLERKKKGNNYEWAKLGRSKRKEENGRGSEAGGDKKKRPKRESDKFMEEEEVGFLVVRNRKMLEKSHVISAGRLVAMKIFSWNICKLGSLRAIRRF</sequence>
<protein>
    <recommendedName>
        <fullName evidence="4">DUF4283 domain-containing protein</fullName>
    </recommendedName>
</protein>
<evidence type="ECO:0000313" key="3">
    <source>
        <dbReference type="Proteomes" id="UP000593572"/>
    </source>
</evidence>
<dbReference type="EMBL" id="JABEZX010000003">
    <property type="protein sequence ID" value="MBA0551913.1"/>
    <property type="molecule type" value="Genomic_DNA"/>
</dbReference>
<gene>
    <name evidence="2" type="ORF">Golob_022769</name>
</gene>
<dbReference type="AlphaFoldDB" id="A0A7J8LHM4"/>
<feature type="region of interest" description="Disordered" evidence="1">
    <location>
        <begin position="133"/>
        <end position="162"/>
    </location>
</feature>
<evidence type="ECO:0008006" key="4">
    <source>
        <dbReference type="Google" id="ProtNLM"/>
    </source>
</evidence>
<comment type="caution">
    <text evidence="2">The sequence shown here is derived from an EMBL/GenBank/DDBJ whole genome shotgun (WGS) entry which is preliminary data.</text>
</comment>
<organism evidence="2 3">
    <name type="scientific">Gossypium lobatum</name>
    <dbReference type="NCBI Taxonomy" id="34289"/>
    <lineage>
        <taxon>Eukaryota</taxon>
        <taxon>Viridiplantae</taxon>
        <taxon>Streptophyta</taxon>
        <taxon>Embryophyta</taxon>
        <taxon>Tracheophyta</taxon>
        <taxon>Spermatophyta</taxon>
        <taxon>Magnoliopsida</taxon>
        <taxon>eudicotyledons</taxon>
        <taxon>Gunneridae</taxon>
        <taxon>Pentapetalae</taxon>
        <taxon>rosids</taxon>
        <taxon>malvids</taxon>
        <taxon>Malvales</taxon>
        <taxon>Malvaceae</taxon>
        <taxon>Malvoideae</taxon>
        <taxon>Gossypium</taxon>
    </lineage>
</organism>
<reference evidence="2 3" key="1">
    <citation type="journal article" date="2019" name="Genome Biol. Evol.">
        <title>Insights into the evolution of the New World diploid cottons (Gossypium, subgenus Houzingenia) based on genome sequencing.</title>
        <authorList>
            <person name="Grover C.E."/>
            <person name="Arick M.A. 2nd"/>
            <person name="Thrash A."/>
            <person name="Conover J.L."/>
            <person name="Sanders W.S."/>
            <person name="Peterson D.G."/>
            <person name="Frelichowski J.E."/>
            <person name="Scheffler J.A."/>
            <person name="Scheffler B.E."/>
            <person name="Wendel J.F."/>
        </authorList>
    </citation>
    <scope>NUCLEOTIDE SEQUENCE [LARGE SCALE GENOMIC DNA]</scope>
    <source>
        <strain evidence="2">157</strain>
        <tissue evidence="2">Leaf</tissue>
    </source>
</reference>
<name>A0A7J8LHM4_9ROSI</name>
<dbReference type="Proteomes" id="UP000593572">
    <property type="component" value="Unassembled WGS sequence"/>
</dbReference>
<keyword evidence="3" id="KW-1185">Reference proteome</keyword>
<evidence type="ECO:0000313" key="2">
    <source>
        <dbReference type="EMBL" id="MBA0551913.1"/>
    </source>
</evidence>
<proteinExistence type="predicted"/>